<reference evidence="3" key="1">
    <citation type="submission" date="2021-02" db="EMBL/GenBank/DDBJ databases">
        <authorList>
            <person name="Dougan E. K."/>
            <person name="Rhodes N."/>
            <person name="Thang M."/>
            <person name="Chan C."/>
        </authorList>
    </citation>
    <scope>NUCLEOTIDE SEQUENCE</scope>
</reference>
<dbReference type="InterPro" id="IPR011990">
    <property type="entry name" value="TPR-like_helical_dom_sf"/>
</dbReference>
<dbReference type="InterPro" id="IPR020103">
    <property type="entry name" value="PsdUridine_synth_cat_dom_sf"/>
</dbReference>
<protein>
    <submittedName>
        <fullName evidence="3">RluD protein</fullName>
    </submittedName>
</protein>
<dbReference type="Gene3D" id="3.30.2350.10">
    <property type="entry name" value="Pseudouridine synthase"/>
    <property type="match status" value="1"/>
</dbReference>
<organism evidence="3 4">
    <name type="scientific">Symbiodinium necroappetens</name>
    <dbReference type="NCBI Taxonomy" id="1628268"/>
    <lineage>
        <taxon>Eukaryota</taxon>
        <taxon>Sar</taxon>
        <taxon>Alveolata</taxon>
        <taxon>Dinophyceae</taxon>
        <taxon>Suessiales</taxon>
        <taxon>Symbiodiniaceae</taxon>
        <taxon>Symbiodinium</taxon>
    </lineage>
</organism>
<dbReference type="CDD" id="cd02869">
    <property type="entry name" value="PseudoU_synth_RluA_like"/>
    <property type="match status" value="1"/>
</dbReference>
<dbReference type="PANTHER" id="PTHR47936:SF1">
    <property type="entry name" value="PENTATRICOPEPTIDE REPEAT-CONTAINING PROTEIN GUN1, CHLOROPLASTIC"/>
    <property type="match status" value="1"/>
</dbReference>
<keyword evidence="4" id="KW-1185">Reference proteome</keyword>
<evidence type="ECO:0000313" key="3">
    <source>
        <dbReference type="EMBL" id="CAE7942549.1"/>
    </source>
</evidence>
<sequence length="997" mass="109411">MWAPATLGARDATTIPLTTSTATLRKSSSQRACPNLMKSHSVLSACQKKGLWNLALVKLQHLLEVGWVDDISYGMTMKACSIAAQWATALQLLYSLNSRKPGSSNIIFTTCISSLDGSTFWNAALHLLSLMRHCGMVPGVVCSNVVLSVCQTSWKMACRLMSSVFNSAMRLDMYSYSSTMTSCSWRRSFSLLGRMGLSGVRPDVVCYSSALSSFESTDSDWQHAGSALSMMFLRRVAINEVCGNAAIKALDPQWRVALEMSASAFTGLKLAKGVASLISERHDGMWPGCLALLEMHGNRDVFSIGAAMTELQMQQEWHLALDLLQQAFFRSVQADGYVHSLAVVTASTRTWELGVALAKSECYVTAVTVADASRSLSTLLAACGEQLAWQAALTLMADAKRRRLNEIAFCAGISVLARVSWSCALQLLLEMEEESVGADAACFNAAISACGSSASHLVLHLLDDMDAKRLRRDVIGSSAAMSSLSQASLWEQSLGVLNSMALTKIESNSIAFNACSSEHHHWQRAVLCLKNMEEARVPVTDVSISTAIAACERSMEHDVGLALLWHSEDAGISLPIVTFLGALSRIVVEDAEVIHAAVREAASGLEVTHLCLWRLWRSMALLGAFSEHFQEKLLEHTLQEMHGYGTADLLEVAWGAAAFVSQPGHQMLWEVQRQLWQQLRTGPGPPPEPRWMQDVLGILRASSLRHVLSMRTLTAASAALRRAGRQRDRVRGPWTGKMAISKRKESGKEPEMYPAVELELEDRLVVSKPVDWEVYDGSTEHQLSDFLKEAFAYNAPILSDPAFGCGFLHRLDVPSSGLLLLAKGYEAFLHLSVQLSSNRLLRDYIGLAHGWQRSRDIQAQLYWRTAPTTRAGGRGKPSWTKVKCVEHGSVLHTSVSVLAIEIITGRQHQIRSHSAHIGHPLLRDGKYSSTATYTSDMVISRHNCLHRHRLVFYDIAGRRHIVTSPLNSELASILEQLVGKAEASRGITELAAPSDRS</sequence>
<dbReference type="Gene3D" id="1.25.40.10">
    <property type="entry name" value="Tetratricopeptide repeat domain"/>
    <property type="match status" value="3"/>
</dbReference>
<dbReference type="PANTHER" id="PTHR47936">
    <property type="entry name" value="PPR_LONG DOMAIN-CONTAINING PROTEIN"/>
    <property type="match status" value="1"/>
</dbReference>
<dbReference type="GO" id="GO:0003723">
    <property type="term" value="F:RNA binding"/>
    <property type="evidence" value="ECO:0007669"/>
    <property type="project" value="InterPro"/>
</dbReference>
<dbReference type="OrthoDB" id="428658at2759"/>
<evidence type="ECO:0000259" key="2">
    <source>
        <dbReference type="Pfam" id="PF00849"/>
    </source>
</evidence>
<dbReference type="Proteomes" id="UP000601435">
    <property type="component" value="Unassembled WGS sequence"/>
</dbReference>
<name>A0A813CFK6_9DINO</name>
<dbReference type="InterPro" id="IPR006145">
    <property type="entry name" value="PsdUridine_synth_RsuA/RluA"/>
</dbReference>
<feature type="domain" description="Pseudouridine synthase RsuA/RluA-like" evidence="2">
    <location>
        <begin position="765"/>
        <end position="916"/>
    </location>
</feature>
<accession>A0A813CFK6</accession>
<dbReference type="GO" id="GO:0009982">
    <property type="term" value="F:pseudouridine synthase activity"/>
    <property type="evidence" value="ECO:0007669"/>
    <property type="project" value="InterPro"/>
</dbReference>
<dbReference type="Pfam" id="PF00849">
    <property type="entry name" value="PseudoU_synth_2"/>
    <property type="match status" value="1"/>
</dbReference>
<dbReference type="SUPFAM" id="SSF55120">
    <property type="entry name" value="Pseudouridine synthase"/>
    <property type="match status" value="1"/>
</dbReference>
<proteinExistence type="predicted"/>
<dbReference type="GO" id="GO:0001522">
    <property type="term" value="P:pseudouridine synthesis"/>
    <property type="evidence" value="ECO:0007669"/>
    <property type="project" value="InterPro"/>
</dbReference>
<dbReference type="AlphaFoldDB" id="A0A813CFK6"/>
<gene>
    <name evidence="3" type="primary">rluD</name>
    <name evidence="3" type="ORF">SNEC2469_LOCUS34703</name>
</gene>
<evidence type="ECO:0000313" key="4">
    <source>
        <dbReference type="Proteomes" id="UP000601435"/>
    </source>
</evidence>
<dbReference type="EMBL" id="CAJNJA010097030">
    <property type="protein sequence ID" value="CAE7942549.1"/>
    <property type="molecule type" value="Genomic_DNA"/>
</dbReference>
<keyword evidence="1" id="KW-0677">Repeat</keyword>
<comment type="caution">
    <text evidence="3">The sequence shown here is derived from an EMBL/GenBank/DDBJ whole genome shotgun (WGS) entry which is preliminary data.</text>
</comment>
<evidence type="ECO:0000256" key="1">
    <source>
        <dbReference type="ARBA" id="ARBA00022737"/>
    </source>
</evidence>